<reference evidence="1 2" key="1">
    <citation type="journal article" date="2021" name="Genome Biol. Evol.">
        <title>The evolution of interdependence in a four-way mealybug symbiosis.</title>
        <authorList>
            <person name="Garber A.I."/>
            <person name="Kupper M."/>
            <person name="Laetsch D.R."/>
            <person name="Weldon S.R."/>
            <person name="Ladinsky M.S."/>
            <person name="Bjorkman P.J."/>
            <person name="McCutcheon J.P."/>
        </authorList>
    </citation>
    <scope>NUCLEOTIDE SEQUENCE [LARGE SCALE GENOMIC DNA]</scope>
    <source>
        <strain evidence="1">SOD</strain>
    </source>
</reference>
<evidence type="ECO:0000313" key="1">
    <source>
        <dbReference type="EMBL" id="MBT9433442.1"/>
    </source>
</evidence>
<comment type="caution">
    <text evidence="1">The sequence shown here is derived from an EMBL/GenBank/DDBJ whole genome shotgun (WGS) entry which is preliminary data.</text>
</comment>
<protein>
    <submittedName>
        <fullName evidence="1">Uncharacterized protein</fullName>
    </submittedName>
</protein>
<name>A0ABS5YFM6_9GAMM</name>
<dbReference type="Proteomes" id="UP000811282">
    <property type="component" value="Unassembled WGS sequence"/>
</dbReference>
<proteinExistence type="predicted"/>
<dbReference type="EMBL" id="JAFJYC010000003">
    <property type="protein sequence ID" value="MBT9433442.1"/>
    <property type="molecule type" value="Genomic_DNA"/>
</dbReference>
<sequence>MQAYGVLFSSHGGLVSIAMGTLGRLPAEIDVTITVITRLEIIKTDRCANARLALDDGVLHRHLVTAVV</sequence>
<accession>A0ABS5YFM6</accession>
<evidence type="ECO:0000313" key="2">
    <source>
        <dbReference type="Proteomes" id="UP000811282"/>
    </source>
</evidence>
<organism evidence="1 2">
    <name type="scientific">Candidatus Sodalis endolongispinus</name>
    <dbReference type="NCBI Taxonomy" id="2812662"/>
    <lineage>
        <taxon>Bacteria</taxon>
        <taxon>Pseudomonadati</taxon>
        <taxon>Pseudomonadota</taxon>
        <taxon>Gammaproteobacteria</taxon>
        <taxon>Enterobacterales</taxon>
        <taxon>Bruguierivoracaceae</taxon>
        <taxon>Sodalis</taxon>
    </lineage>
</organism>
<keyword evidence="2" id="KW-1185">Reference proteome</keyword>
<gene>
    <name evidence="1" type="ORF">JZM24_17520</name>
</gene>
<dbReference type="RefSeq" id="WP_215671332.1">
    <property type="nucleotide sequence ID" value="NZ_JAFJYC010000003.1"/>
</dbReference>